<dbReference type="InterPro" id="IPR033599">
    <property type="entry name" value="TAF1B/Rrn7"/>
</dbReference>
<reference evidence="15 16" key="1">
    <citation type="journal article" date="2017" name="BMC Biol.">
        <title>Genomic innovations, transcriptional plasticity and gene loss underlying the evolution and divergence of two highly polyphagous and invasive Helicoverpa pest species.</title>
        <authorList>
            <person name="Pearce S.L."/>
            <person name="Clarke D.F."/>
            <person name="East P.D."/>
            <person name="Elfekih S."/>
            <person name="Gordon K.H."/>
            <person name="Jermiin L.S."/>
            <person name="McGaughran A."/>
            <person name="Oakeshott J.G."/>
            <person name="Papanikolaou A."/>
            <person name="Perera O.P."/>
            <person name="Rane R.V."/>
            <person name="Richards S."/>
            <person name="Tay W.T."/>
            <person name="Walsh T.K."/>
            <person name="Anderson A."/>
            <person name="Anderson C.J."/>
            <person name="Asgari S."/>
            <person name="Board P.G."/>
            <person name="Bretschneider A."/>
            <person name="Campbell P.M."/>
            <person name="Chertemps T."/>
            <person name="Christeller J.T."/>
            <person name="Coppin C.W."/>
            <person name="Downes S.J."/>
            <person name="Duan G."/>
            <person name="Farnsworth C.A."/>
            <person name="Good R.T."/>
            <person name="Han L.B."/>
            <person name="Han Y.C."/>
            <person name="Hatje K."/>
            <person name="Horne I."/>
            <person name="Huang Y.P."/>
            <person name="Hughes D.S."/>
            <person name="Jacquin-Joly E."/>
            <person name="James W."/>
            <person name="Jhangiani S."/>
            <person name="Kollmar M."/>
            <person name="Kuwar S.S."/>
            <person name="Li S."/>
            <person name="Liu N.Y."/>
            <person name="Maibeche M.T."/>
            <person name="Miller J.R."/>
            <person name="Montagne N."/>
            <person name="Perry T."/>
            <person name="Qu J."/>
            <person name="Song S.V."/>
            <person name="Sutton G.G."/>
            <person name="Vogel H."/>
            <person name="Walenz B.P."/>
            <person name="Xu W."/>
            <person name="Zhang H.J."/>
            <person name="Zou Z."/>
            <person name="Batterham P."/>
            <person name="Edwards O.R."/>
            <person name="Feyereisen R."/>
            <person name="Gibbs R.A."/>
            <person name="Heckel D.G."/>
            <person name="McGrath A."/>
            <person name="Robin C."/>
            <person name="Scherer S.E."/>
            <person name="Worley K.C."/>
            <person name="Wu Y.D."/>
        </authorList>
    </citation>
    <scope>NUCLEOTIDE SEQUENCE [LARGE SCALE GENOMIC DNA]</scope>
    <source>
        <strain evidence="15">Harm_GR_Male_#8</strain>
        <tissue evidence="15">Whole organism</tissue>
    </source>
</reference>
<evidence type="ECO:0000313" key="15">
    <source>
        <dbReference type="EMBL" id="PZC77157.1"/>
    </source>
</evidence>
<dbReference type="InterPro" id="IPR021752">
    <property type="entry name" value="TF_Rrn7_Zf"/>
</dbReference>
<feature type="compositionally biased region" description="Polar residues" evidence="12">
    <location>
        <begin position="558"/>
        <end position="582"/>
    </location>
</feature>
<evidence type="ECO:0000256" key="6">
    <source>
        <dbReference type="ARBA" id="ARBA00022833"/>
    </source>
</evidence>
<feature type="region of interest" description="Disordered" evidence="12">
    <location>
        <begin position="555"/>
        <end position="582"/>
    </location>
</feature>
<keyword evidence="4" id="KW-0479">Metal-binding</keyword>
<dbReference type="InterPro" id="IPR048538">
    <property type="entry name" value="Rrn7_cyclin_C"/>
</dbReference>
<keyword evidence="6" id="KW-0862">Zinc</keyword>
<evidence type="ECO:0000256" key="12">
    <source>
        <dbReference type="SAM" id="MobiDB-lite"/>
    </source>
</evidence>
<evidence type="ECO:0000256" key="4">
    <source>
        <dbReference type="ARBA" id="ARBA00022723"/>
    </source>
</evidence>
<protein>
    <recommendedName>
        <fullName evidence="3">TATA box-binding protein-associated factor RNA polymerase I subunit B</fullName>
    </recommendedName>
    <alternativeName>
        <fullName evidence="11">TATA box-binding protein-associated factor 1B</fullName>
    </alternativeName>
</protein>
<evidence type="ECO:0000313" key="16">
    <source>
        <dbReference type="Proteomes" id="UP000249218"/>
    </source>
</evidence>
<evidence type="ECO:0000256" key="9">
    <source>
        <dbReference type="ARBA" id="ARBA00023163"/>
    </source>
</evidence>
<dbReference type="OrthoDB" id="10069252at2759"/>
<evidence type="ECO:0000256" key="3">
    <source>
        <dbReference type="ARBA" id="ARBA00018994"/>
    </source>
</evidence>
<keyword evidence="16" id="KW-1185">Reference proteome</keyword>
<gene>
    <name evidence="15" type="primary">HaOG203711</name>
    <name evidence="15" type="ORF">B5X24_HaOG203711</name>
</gene>
<evidence type="ECO:0000259" key="14">
    <source>
        <dbReference type="Pfam" id="PF20645"/>
    </source>
</evidence>
<dbReference type="PANTHER" id="PTHR31576">
    <property type="entry name" value="TATA BOX-BINDING PROTEIN-ASSOCIATED FACTOR RNA POLYMERASE I SUBUNIT B"/>
    <property type="match status" value="1"/>
</dbReference>
<dbReference type="GO" id="GO:0070860">
    <property type="term" value="C:RNA polymerase I core factor complex"/>
    <property type="evidence" value="ECO:0007669"/>
    <property type="project" value="InterPro"/>
</dbReference>
<evidence type="ECO:0000256" key="5">
    <source>
        <dbReference type="ARBA" id="ARBA00022771"/>
    </source>
</evidence>
<name>A0A2W1BVD4_HELAM</name>
<dbReference type="GO" id="GO:0005668">
    <property type="term" value="C:RNA polymerase transcription factor SL1 complex"/>
    <property type="evidence" value="ECO:0007669"/>
    <property type="project" value="TreeGrafter"/>
</dbReference>
<sequence length="582" mass="66921">MQSEPCAVCSGTELELKDGFYYCMECGTQNTDVRETVVEDKALGNGTFAVGTRKKILTRDNETQMSAEWYKWHAYNFIISGLADELVVAGAKPSFKLKLLWIWTRYMKKYQKKEEMGLARNPADGNAENMTLPSFMVEENSTSNPVPDDETEQDIDEGAKKPYKKNVIVEGSKRDIKFLSRGVIMAMLYLALNLDESDIQLSHIIRFIKEKHLNFSNITRFLPKDINVKSIQGQWTSFINSKVCNVHTVRKLAMSLLRKLDLGTPKVPNLRKIVDNILTELCLPNDIKPLVYALMHFNRCEFMDVSNKTKDHLIKLPDYEGIVMSYVLVAMKMCFGLDGHYEEKLSDAVEKINNDRNLPKSHKIGKYSEPSTRLFSFREWCSYMQFRKMTLCQSCLNMAEQHCLDIDDYVYMEHVGEMAENNKDLQDETAMDIISRIPTEDEGRVIPKHLFLPSLTPMSDYTEIIMDHSQDPGMLSEDFTQYSLKYACEHLELVDTNAENIIRGVSEDGKITNELILGTIVQKKSKTEMVYVKNCENKNWMITKPPKMEHVLCEEEQNTSNGDQSTIVEKESNQNAKQIRHK</sequence>
<evidence type="ECO:0000256" key="8">
    <source>
        <dbReference type="ARBA" id="ARBA00023125"/>
    </source>
</evidence>
<keyword evidence="5" id="KW-0863">Zinc-finger</keyword>
<accession>A0A2W1BVD4</accession>
<feature type="domain" description="Rrn7/TAF1B C-terminal cyclin" evidence="14">
    <location>
        <begin position="249"/>
        <end position="404"/>
    </location>
</feature>
<evidence type="ECO:0000256" key="10">
    <source>
        <dbReference type="ARBA" id="ARBA00023242"/>
    </source>
</evidence>
<keyword evidence="8" id="KW-0238">DNA-binding</keyword>
<keyword evidence="9" id="KW-0804">Transcription</keyword>
<dbReference type="Proteomes" id="UP000249218">
    <property type="component" value="Unassembled WGS sequence"/>
</dbReference>
<dbReference type="PANTHER" id="PTHR31576:SF2">
    <property type="entry name" value="TATA BOX-BINDING PROTEIN-ASSOCIATED FACTOR RNA POLYMERASE I SUBUNIT B"/>
    <property type="match status" value="1"/>
</dbReference>
<comment type="subcellular location">
    <subcellularLocation>
        <location evidence="1">Nucleus</location>
        <location evidence="1">Nucleolus</location>
    </subcellularLocation>
</comment>
<feature type="domain" description="RRN7-type" evidence="13">
    <location>
        <begin position="4"/>
        <end position="29"/>
    </location>
</feature>
<evidence type="ECO:0000256" key="11">
    <source>
        <dbReference type="ARBA" id="ARBA00032500"/>
    </source>
</evidence>
<comment type="similarity">
    <text evidence="2">Belongs to the RRN7/TAF1B family.</text>
</comment>
<dbReference type="GO" id="GO:0001164">
    <property type="term" value="F:RNA polymerase I core promoter sequence-specific DNA binding"/>
    <property type="evidence" value="ECO:0007669"/>
    <property type="project" value="InterPro"/>
</dbReference>
<dbReference type="GO" id="GO:0008270">
    <property type="term" value="F:zinc ion binding"/>
    <property type="evidence" value="ECO:0007669"/>
    <property type="project" value="UniProtKB-KW"/>
</dbReference>
<keyword evidence="7" id="KW-0805">Transcription regulation</keyword>
<evidence type="ECO:0000256" key="7">
    <source>
        <dbReference type="ARBA" id="ARBA00023015"/>
    </source>
</evidence>
<dbReference type="AlphaFoldDB" id="A0A2W1BVD4"/>
<dbReference type="Pfam" id="PF20645">
    <property type="entry name" value="Rrn7_cyclin_C"/>
    <property type="match status" value="1"/>
</dbReference>
<evidence type="ECO:0000256" key="2">
    <source>
        <dbReference type="ARBA" id="ARBA00006899"/>
    </source>
</evidence>
<evidence type="ECO:0000256" key="1">
    <source>
        <dbReference type="ARBA" id="ARBA00004604"/>
    </source>
</evidence>
<dbReference type="Pfam" id="PF11781">
    <property type="entry name" value="Zn_ribbon_RRN7"/>
    <property type="match status" value="1"/>
</dbReference>
<proteinExistence type="inferred from homology"/>
<keyword evidence="10" id="KW-0539">Nucleus</keyword>
<dbReference type="GO" id="GO:0042790">
    <property type="term" value="P:nucleolar large rRNA transcription by RNA polymerase I"/>
    <property type="evidence" value="ECO:0007669"/>
    <property type="project" value="TreeGrafter"/>
</dbReference>
<organism evidence="15 16">
    <name type="scientific">Helicoverpa armigera</name>
    <name type="common">Cotton bollworm</name>
    <name type="synonym">Heliothis armigera</name>
    <dbReference type="NCBI Taxonomy" id="29058"/>
    <lineage>
        <taxon>Eukaryota</taxon>
        <taxon>Metazoa</taxon>
        <taxon>Ecdysozoa</taxon>
        <taxon>Arthropoda</taxon>
        <taxon>Hexapoda</taxon>
        <taxon>Insecta</taxon>
        <taxon>Pterygota</taxon>
        <taxon>Neoptera</taxon>
        <taxon>Endopterygota</taxon>
        <taxon>Lepidoptera</taxon>
        <taxon>Glossata</taxon>
        <taxon>Ditrysia</taxon>
        <taxon>Noctuoidea</taxon>
        <taxon>Noctuidae</taxon>
        <taxon>Heliothinae</taxon>
        <taxon>Helicoverpa</taxon>
    </lineage>
</organism>
<dbReference type="EMBL" id="KZ149936">
    <property type="protein sequence ID" value="PZC77157.1"/>
    <property type="molecule type" value="Genomic_DNA"/>
</dbReference>
<evidence type="ECO:0000259" key="13">
    <source>
        <dbReference type="Pfam" id="PF11781"/>
    </source>
</evidence>